<feature type="compositionally biased region" description="Low complexity" evidence="3">
    <location>
        <begin position="546"/>
        <end position="559"/>
    </location>
</feature>
<evidence type="ECO:0000313" key="5">
    <source>
        <dbReference type="Proteomes" id="UP000054477"/>
    </source>
</evidence>
<proteinExistence type="inferred from homology"/>
<dbReference type="AlphaFoldDB" id="A0A0C9XGC1"/>
<name>A0A0C9XGC1_9AGAR</name>
<dbReference type="InterPro" id="IPR011990">
    <property type="entry name" value="TPR-like_helical_dom_sf"/>
</dbReference>
<gene>
    <name evidence="4" type="ORF">K443DRAFT_679012</name>
</gene>
<evidence type="ECO:0000256" key="3">
    <source>
        <dbReference type="SAM" id="MobiDB-lite"/>
    </source>
</evidence>
<dbReference type="Gene3D" id="1.25.40.10">
    <property type="entry name" value="Tetratricopeptide repeat domain"/>
    <property type="match status" value="2"/>
</dbReference>
<dbReference type="Proteomes" id="UP000054477">
    <property type="component" value="Unassembled WGS sequence"/>
</dbReference>
<feature type="compositionally biased region" description="Basic residues" evidence="3">
    <location>
        <begin position="503"/>
        <end position="519"/>
    </location>
</feature>
<evidence type="ECO:0000256" key="2">
    <source>
        <dbReference type="ARBA" id="ARBA00038210"/>
    </source>
</evidence>
<sequence length="559" mass="62000">MSSILKFLRNLGDTKDPSDALFAAGVEAWKKYEETRESLYLAQAVRNHQAALDIRVPDHPRRPESLLHTAMALWAQCQGAVTKESSSTVIAYYDEALLLLLHKPDKPGRRATIYTNLGMVYFTLFSLGEEDPEAFPATGSNIDKAIENYQSALRLRPAKSDPDLPISLINLSIALIQKDSEDDLMNAIINLREAVELCTPKPTNRHLLLLSLNNLAQAYDSHYNYSEDISDVVGKVDALRRVLDLTGEGMGRLVPLEMLMNALWMLCEIEPGRSKDLDEAVLRGREALKLSDGSNNIIHVKALIFLANVLYARYVQTSPKNVTDLDEAIQYCRDAIDRDPQDGPDPILCGGLASTMYIRCQEFEEVEGATLEDAISYNQKALRTCPKDDPLYLKIQNNLGSIYLTQFNKSGAEGDLVKGIQAYEDVVSHCPDDNHGFTRYQETLKDAKRALQYNREGRTDKPSVLTWHQPIQPRLGVLVGIGPSEAASDETASTKSLSGSHRLGSRRSRSRRLGSRRSRSSAGSVRSLESHVSACHQSTRPSTAASMLRSILRSSSLPA</sequence>
<accession>A0A0C9XGC1</accession>
<keyword evidence="1" id="KW-0802">TPR repeat</keyword>
<dbReference type="EMBL" id="KN838621">
    <property type="protein sequence ID" value="KIK00644.1"/>
    <property type="molecule type" value="Genomic_DNA"/>
</dbReference>
<reference evidence="5" key="2">
    <citation type="submission" date="2015-01" db="EMBL/GenBank/DDBJ databases">
        <title>Evolutionary Origins and Diversification of the Mycorrhizal Mutualists.</title>
        <authorList>
            <consortium name="DOE Joint Genome Institute"/>
            <consortium name="Mycorrhizal Genomics Consortium"/>
            <person name="Kohler A."/>
            <person name="Kuo A."/>
            <person name="Nagy L.G."/>
            <person name="Floudas D."/>
            <person name="Copeland A."/>
            <person name="Barry K.W."/>
            <person name="Cichocki N."/>
            <person name="Veneault-Fourrey C."/>
            <person name="LaButti K."/>
            <person name="Lindquist E.A."/>
            <person name="Lipzen A."/>
            <person name="Lundell T."/>
            <person name="Morin E."/>
            <person name="Murat C."/>
            <person name="Riley R."/>
            <person name="Ohm R."/>
            <person name="Sun H."/>
            <person name="Tunlid A."/>
            <person name="Henrissat B."/>
            <person name="Grigoriev I.V."/>
            <person name="Hibbett D.S."/>
            <person name="Martin F."/>
        </authorList>
    </citation>
    <scope>NUCLEOTIDE SEQUENCE [LARGE SCALE GENOMIC DNA]</scope>
    <source>
        <strain evidence="5">LaAM-08-1</strain>
    </source>
</reference>
<dbReference type="HOGENOM" id="CLU_527911_0_0_1"/>
<feature type="compositionally biased region" description="Polar residues" evidence="3">
    <location>
        <begin position="535"/>
        <end position="545"/>
    </location>
</feature>
<comment type="similarity">
    <text evidence="2">Belongs to the APC3/CDC27 family.</text>
</comment>
<evidence type="ECO:0000313" key="4">
    <source>
        <dbReference type="EMBL" id="KIK00644.1"/>
    </source>
</evidence>
<evidence type="ECO:0000256" key="1">
    <source>
        <dbReference type="ARBA" id="ARBA00022803"/>
    </source>
</evidence>
<keyword evidence="5" id="KW-1185">Reference proteome</keyword>
<dbReference type="STRING" id="1095629.A0A0C9XGC1"/>
<organism evidence="4 5">
    <name type="scientific">Laccaria amethystina LaAM-08-1</name>
    <dbReference type="NCBI Taxonomy" id="1095629"/>
    <lineage>
        <taxon>Eukaryota</taxon>
        <taxon>Fungi</taxon>
        <taxon>Dikarya</taxon>
        <taxon>Basidiomycota</taxon>
        <taxon>Agaricomycotina</taxon>
        <taxon>Agaricomycetes</taxon>
        <taxon>Agaricomycetidae</taxon>
        <taxon>Agaricales</taxon>
        <taxon>Agaricineae</taxon>
        <taxon>Hydnangiaceae</taxon>
        <taxon>Laccaria</taxon>
    </lineage>
</organism>
<dbReference type="SUPFAM" id="SSF48452">
    <property type="entry name" value="TPR-like"/>
    <property type="match status" value="2"/>
</dbReference>
<dbReference type="GO" id="GO:0005680">
    <property type="term" value="C:anaphase-promoting complex"/>
    <property type="evidence" value="ECO:0007669"/>
    <property type="project" value="UniProtKB-ARBA"/>
</dbReference>
<feature type="region of interest" description="Disordered" evidence="3">
    <location>
        <begin position="486"/>
        <end position="559"/>
    </location>
</feature>
<protein>
    <submittedName>
        <fullName evidence="4">Unplaced genomic scaffold K443scaffold_86, whole genome shotgun sequence</fullName>
    </submittedName>
</protein>
<dbReference type="PANTHER" id="PTHR12558">
    <property type="entry name" value="CELL DIVISION CYCLE 16,23,27"/>
    <property type="match status" value="1"/>
</dbReference>
<dbReference type="PANTHER" id="PTHR12558:SF13">
    <property type="entry name" value="CELL DIVISION CYCLE PROTEIN 27 HOMOLOG"/>
    <property type="match status" value="1"/>
</dbReference>
<reference evidence="4 5" key="1">
    <citation type="submission" date="2014-04" db="EMBL/GenBank/DDBJ databases">
        <authorList>
            <consortium name="DOE Joint Genome Institute"/>
            <person name="Kuo A."/>
            <person name="Kohler A."/>
            <person name="Nagy L.G."/>
            <person name="Floudas D."/>
            <person name="Copeland A."/>
            <person name="Barry K.W."/>
            <person name="Cichocki N."/>
            <person name="Veneault-Fourrey C."/>
            <person name="LaButti K."/>
            <person name="Lindquist E.A."/>
            <person name="Lipzen A."/>
            <person name="Lundell T."/>
            <person name="Morin E."/>
            <person name="Murat C."/>
            <person name="Sun H."/>
            <person name="Tunlid A."/>
            <person name="Henrissat B."/>
            <person name="Grigoriev I.V."/>
            <person name="Hibbett D.S."/>
            <person name="Martin F."/>
            <person name="Nordberg H.P."/>
            <person name="Cantor M.N."/>
            <person name="Hua S.X."/>
        </authorList>
    </citation>
    <scope>NUCLEOTIDE SEQUENCE [LARGE SCALE GENOMIC DNA]</scope>
    <source>
        <strain evidence="4 5">LaAM-08-1</strain>
    </source>
</reference>